<dbReference type="EMBL" id="JAGRRH010000007">
    <property type="protein sequence ID" value="KAG7366423.1"/>
    <property type="molecule type" value="Genomic_DNA"/>
</dbReference>
<sequence>MAQRQIKQNILNLKGCIRSILDLHFRKLKNCVAKIFAVTIGTASKVNNFGIKTEDLGLVNCYCANHLLQLTSNFCYEKGEKAAYFPILSRLAKLILAFKPPMLPLREFSRRGLKALTTTRGGPLQLEGSFGSSPLQLFDTDASVNQTLAVRNRRANENCAPVSLVDSFRQVRKAVLQELRQDNNFDGTKLIICGMIDHLKDYSCDHDDDVQSVNAKISDSSVTNYTLSPESRWKISEIIDEALQAFYARAFATPFRPNDRHRVELGVELLNLQFQSTTALSKPFYMVPKRAIVQALAAVTMLQEQEYPSRSNTKQRCKQHSNSANSLSPEVAFRLLQRLVTGVGVRHHSSGTSRKVLDLYEVDFNRVLNVYSNLGNMDMAHRVIALQERTPHAPSLSPVTYSILVKGYGKLGDWNNIDMLLQHAAASDIVPDTVLFNSFMDAYINCKQLRKARRVFDAMTGDTGMGNAEFPFAVDDCPSPNLRTFNILLKGLAQAGQWAEAQSLAKRMKHEPNLWDDITTNTLVQAATEAKEFQAAEAILKEHTVIIEKRKNRYHPNADAYTSLIDGYCKIGKVDRAMALIKTMTDRGVEPNEFHFSSLIGGLARQKRIEQAQKILLIVGGLDLPPKSQRAIYNAFISGLVHCEDRSIEYKYDKYVDEALKMLREMMQAKITPDVHTVAVILDGFGHCQVPRMKEAAMLVRTLEERGIIPQDNIIVSTALVRVFAAGGDLEGARDVFQRIRRPDVAAVNAFIDAAVRCGQIAVAMETFERFFPNKESRLKPDVVSFSTLINAHLKKGTFDGSRAARDLYDEMKFRRRLLPDKTLVDIIIRGMVENSRTCGVQAADARFLAGTLRDAEELIWNDGQLEQRKRVVQLAMSKQMANAWEEESNLYGLRKQHVRNSSQQSSIFQRHGWNQVDSGFRLWGAGRSSNTHESKTDEFLKSKGWNDMDSGFRII</sequence>
<dbReference type="PROSITE" id="PS51375">
    <property type="entry name" value="PPR"/>
    <property type="match status" value="3"/>
</dbReference>
<dbReference type="InterPro" id="IPR002885">
    <property type="entry name" value="PPR_rpt"/>
</dbReference>
<dbReference type="PANTHER" id="PTHR47936">
    <property type="entry name" value="PPR_LONG DOMAIN-CONTAINING PROTEIN"/>
    <property type="match status" value="1"/>
</dbReference>
<accession>A0A9K3LR25</accession>
<protein>
    <submittedName>
        <fullName evidence="3">PPR: pentatricopeptide repeat domain containing protein</fullName>
    </submittedName>
</protein>
<keyword evidence="4" id="KW-1185">Reference proteome</keyword>
<evidence type="ECO:0000313" key="3">
    <source>
        <dbReference type="EMBL" id="KAG7366423.1"/>
    </source>
</evidence>
<evidence type="ECO:0000256" key="1">
    <source>
        <dbReference type="ARBA" id="ARBA00022737"/>
    </source>
</evidence>
<dbReference type="Pfam" id="PF13041">
    <property type="entry name" value="PPR_2"/>
    <property type="match status" value="1"/>
</dbReference>
<dbReference type="Pfam" id="PF13812">
    <property type="entry name" value="PPR_3"/>
    <property type="match status" value="1"/>
</dbReference>
<organism evidence="3 4">
    <name type="scientific">Nitzschia inconspicua</name>
    <dbReference type="NCBI Taxonomy" id="303405"/>
    <lineage>
        <taxon>Eukaryota</taxon>
        <taxon>Sar</taxon>
        <taxon>Stramenopiles</taxon>
        <taxon>Ochrophyta</taxon>
        <taxon>Bacillariophyta</taxon>
        <taxon>Bacillariophyceae</taxon>
        <taxon>Bacillariophycidae</taxon>
        <taxon>Bacillariales</taxon>
        <taxon>Bacillariaceae</taxon>
        <taxon>Nitzschia</taxon>
    </lineage>
</organism>
<gene>
    <name evidence="3" type="ORF">IV203_029093</name>
</gene>
<dbReference type="OrthoDB" id="44725at2759"/>
<dbReference type="Proteomes" id="UP000693970">
    <property type="component" value="Unassembled WGS sequence"/>
</dbReference>
<feature type="repeat" description="PPR" evidence="2">
    <location>
        <begin position="557"/>
        <end position="591"/>
    </location>
</feature>
<reference evidence="3" key="1">
    <citation type="journal article" date="2021" name="Sci. Rep.">
        <title>Diploid genomic architecture of Nitzschia inconspicua, an elite biomass production diatom.</title>
        <authorList>
            <person name="Oliver A."/>
            <person name="Podell S."/>
            <person name="Pinowska A."/>
            <person name="Traller J.C."/>
            <person name="Smith S.R."/>
            <person name="McClure R."/>
            <person name="Beliaev A."/>
            <person name="Bohutskyi P."/>
            <person name="Hill E.A."/>
            <person name="Rabines A."/>
            <person name="Zheng H."/>
            <person name="Allen L.Z."/>
            <person name="Kuo A."/>
            <person name="Grigoriev I.V."/>
            <person name="Allen A.E."/>
            <person name="Hazlebeck D."/>
            <person name="Allen E.E."/>
        </authorList>
    </citation>
    <scope>NUCLEOTIDE SEQUENCE</scope>
    <source>
        <strain evidence="3">Hildebrandi</strain>
    </source>
</reference>
<evidence type="ECO:0000313" key="4">
    <source>
        <dbReference type="Proteomes" id="UP000693970"/>
    </source>
</evidence>
<proteinExistence type="predicted"/>
<keyword evidence="1" id="KW-0677">Repeat</keyword>
<dbReference type="AlphaFoldDB" id="A0A9K3LR25"/>
<dbReference type="Pfam" id="PF01535">
    <property type="entry name" value="PPR"/>
    <property type="match status" value="3"/>
</dbReference>
<dbReference type="NCBIfam" id="TIGR00756">
    <property type="entry name" value="PPR"/>
    <property type="match status" value="2"/>
</dbReference>
<reference evidence="3" key="2">
    <citation type="submission" date="2021-04" db="EMBL/GenBank/DDBJ databases">
        <authorList>
            <person name="Podell S."/>
        </authorList>
    </citation>
    <scope>NUCLEOTIDE SEQUENCE</scope>
    <source>
        <strain evidence="3">Hildebrandi</strain>
    </source>
</reference>
<feature type="repeat" description="PPR" evidence="2">
    <location>
        <begin position="481"/>
        <end position="511"/>
    </location>
</feature>
<comment type="caution">
    <text evidence="3">The sequence shown here is derived from an EMBL/GenBank/DDBJ whole genome shotgun (WGS) entry which is preliminary data.</text>
</comment>
<evidence type="ECO:0000256" key="2">
    <source>
        <dbReference type="PROSITE-ProRule" id="PRU00708"/>
    </source>
</evidence>
<dbReference type="PANTHER" id="PTHR47936:SF1">
    <property type="entry name" value="PENTATRICOPEPTIDE REPEAT-CONTAINING PROTEIN GUN1, CHLOROPLASTIC"/>
    <property type="match status" value="1"/>
</dbReference>
<name>A0A9K3LR25_9STRA</name>
<feature type="repeat" description="PPR" evidence="2">
    <location>
        <begin position="397"/>
        <end position="431"/>
    </location>
</feature>